<keyword evidence="5 6" id="KW-0472">Membrane</keyword>
<accession>A0A0P7YR52</accession>
<dbReference type="Gene3D" id="1.10.357.140">
    <property type="entry name" value="UbiA prenyltransferase"/>
    <property type="match status" value="1"/>
</dbReference>
<reference evidence="7 10" key="2">
    <citation type="submission" date="2016-01" db="EMBL/GenBank/DDBJ databases">
        <authorList>
            <person name="Varghese N."/>
        </authorList>
    </citation>
    <scope>NUCLEOTIDE SEQUENCE [LARGE SCALE GENOMIC DNA]</scope>
    <source>
        <strain evidence="7 10">HL-91</strain>
    </source>
</reference>
<sequence>MTRDDSIEQRHRRQARAANIKDYLRLARFDHSTKHMFILPGIALALLLRGDQGEPLLNIPLGFLAAICAASANYVINEWLDRDFDRHHPEKSERAAVQVSLDIRLVYAWYGTLALAAVALGFAIHGGFGVTILCFLAAGLVYNVPPLRSKDRPYLDVVSESVNNPLRLMLGWAMIDPVTLPPVSVLLSFWFGGAFLMNTKRLAEFRDIVADLGQARLALYRKSFAHYTEARLSVANLTYALLCVMFLAVFVAKYRIEYVLLFPIVVYLCRRGRSRANRKSCFPKFA</sequence>
<keyword evidence="2" id="KW-1003">Cell membrane</keyword>
<evidence type="ECO:0000256" key="5">
    <source>
        <dbReference type="ARBA" id="ARBA00023136"/>
    </source>
</evidence>
<evidence type="ECO:0000256" key="1">
    <source>
        <dbReference type="ARBA" id="ARBA00004141"/>
    </source>
</evidence>
<dbReference type="PATRIC" id="fig|1666912.4.peg.1218"/>
<comment type="subcellular location">
    <subcellularLocation>
        <location evidence="1">Membrane</location>
        <topology evidence="1">Multi-pass membrane protein</topology>
    </subcellularLocation>
</comment>
<dbReference type="Proteomes" id="UP000050413">
    <property type="component" value="Unassembled WGS sequence"/>
</dbReference>
<dbReference type="GO" id="GO:0016020">
    <property type="term" value="C:membrane"/>
    <property type="evidence" value="ECO:0007669"/>
    <property type="project" value="UniProtKB-SubCell"/>
</dbReference>
<dbReference type="InterPro" id="IPR000537">
    <property type="entry name" value="UbiA_prenyltransferase"/>
</dbReference>
<dbReference type="STRING" id="1666912.Ga0058931_2621"/>
<organism evidence="8 9">
    <name type="scientific">Roseibaca calidilacus</name>
    <dbReference type="NCBI Taxonomy" id="1666912"/>
    <lineage>
        <taxon>Bacteria</taxon>
        <taxon>Pseudomonadati</taxon>
        <taxon>Pseudomonadota</taxon>
        <taxon>Alphaproteobacteria</taxon>
        <taxon>Rhodobacterales</taxon>
        <taxon>Paracoccaceae</taxon>
        <taxon>Roseinatronobacter</taxon>
    </lineage>
</organism>
<evidence type="ECO:0000313" key="7">
    <source>
        <dbReference type="EMBL" id="CUX82850.1"/>
    </source>
</evidence>
<dbReference type="GO" id="GO:0016765">
    <property type="term" value="F:transferase activity, transferring alkyl or aryl (other than methyl) groups"/>
    <property type="evidence" value="ECO:0007669"/>
    <property type="project" value="InterPro"/>
</dbReference>
<reference evidence="8 9" key="1">
    <citation type="submission" date="2015-09" db="EMBL/GenBank/DDBJ databases">
        <title>Identification and resolution of microdiversity through metagenomic sequencing of parallel consortia.</title>
        <authorList>
            <person name="Nelson W.C."/>
            <person name="Romine M.F."/>
            <person name="Lindemann S.R."/>
        </authorList>
    </citation>
    <scope>NUCLEOTIDE SEQUENCE [LARGE SCALE GENOMIC DNA]</scope>
    <source>
        <strain evidence="8">HL-91</strain>
    </source>
</reference>
<dbReference type="AlphaFoldDB" id="A0A0P7YR52"/>
<proteinExistence type="predicted"/>
<evidence type="ECO:0000313" key="8">
    <source>
        <dbReference type="EMBL" id="KPP91597.1"/>
    </source>
</evidence>
<keyword evidence="8" id="KW-0808">Transferase</keyword>
<evidence type="ECO:0000256" key="2">
    <source>
        <dbReference type="ARBA" id="ARBA00022475"/>
    </source>
</evidence>
<keyword evidence="3 6" id="KW-0812">Transmembrane</keyword>
<feature type="transmembrane region" description="Helical" evidence="6">
    <location>
        <begin position="109"/>
        <end position="142"/>
    </location>
</feature>
<dbReference type="EMBL" id="FBYC01000004">
    <property type="protein sequence ID" value="CUX82850.1"/>
    <property type="molecule type" value="Genomic_DNA"/>
</dbReference>
<evidence type="ECO:0000256" key="6">
    <source>
        <dbReference type="SAM" id="Phobius"/>
    </source>
</evidence>
<dbReference type="RefSeq" id="WP_218055480.1">
    <property type="nucleotide sequence ID" value="NZ_FBYC01000004.1"/>
</dbReference>
<dbReference type="Proteomes" id="UP000182045">
    <property type="component" value="Unassembled WGS sequence"/>
</dbReference>
<evidence type="ECO:0000256" key="4">
    <source>
        <dbReference type="ARBA" id="ARBA00022989"/>
    </source>
</evidence>
<comment type="caution">
    <text evidence="8">The sequence shown here is derived from an EMBL/GenBank/DDBJ whole genome shotgun (WGS) entry which is preliminary data.</text>
</comment>
<dbReference type="InterPro" id="IPR044878">
    <property type="entry name" value="UbiA_sf"/>
</dbReference>
<feature type="transmembrane region" description="Helical" evidence="6">
    <location>
        <begin position="178"/>
        <end position="197"/>
    </location>
</feature>
<evidence type="ECO:0000256" key="3">
    <source>
        <dbReference type="ARBA" id="ARBA00022692"/>
    </source>
</evidence>
<evidence type="ECO:0000313" key="10">
    <source>
        <dbReference type="Proteomes" id="UP000182045"/>
    </source>
</evidence>
<name>A0A0P7YR52_9RHOB</name>
<feature type="transmembrane region" description="Helical" evidence="6">
    <location>
        <begin position="239"/>
        <end position="269"/>
    </location>
</feature>
<dbReference type="Pfam" id="PF01040">
    <property type="entry name" value="UbiA"/>
    <property type="match status" value="1"/>
</dbReference>
<protein>
    <submittedName>
        <fullName evidence="7">4-hydroxybenzoate polyprenyltransferase</fullName>
    </submittedName>
    <submittedName>
        <fullName evidence="8">UbiA prenyltransferase</fullName>
    </submittedName>
</protein>
<dbReference type="EMBL" id="LJSG01000013">
    <property type="protein sequence ID" value="KPP91597.1"/>
    <property type="molecule type" value="Genomic_DNA"/>
</dbReference>
<keyword evidence="4 6" id="KW-1133">Transmembrane helix</keyword>
<evidence type="ECO:0000313" key="9">
    <source>
        <dbReference type="Proteomes" id="UP000050413"/>
    </source>
</evidence>
<keyword evidence="10" id="KW-1185">Reference proteome</keyword>
<gene>
    <name evidence="7" type="ORF">Ga0058931_2621</name>
    <name evidence="8" type="ORF">HLUCCA05_00375</name>
</gene>